<dbReference type="HAMAP" id="MF_00189">
    <property type="entry name" value="YciB"/>
    <property type="match status" value="1"/>
</dbReference>
<organism evidence="6 7">
    <name type="scientific">Pontivivens nitratireducens</name>
    <dbReference type="NCBI Taxonomy" id="2758038"/>
    <lineage>
        <taxon>Bacteria</taxon>
        <taxon>Pseudomonadati</taxon>
        <taxon>Pseudomonadota</taxon>
        <taxon>Alphaproteobacteria</taxon>
        <taxon>Rhodobacterales</taxon>
        <taxon>Paracoccaceae</taxon>
        <taxon>Pontivivens</taxon>
    </lineage>
</organism>
<evidence type="ECO:0000256" key="1">
    <source>
        <dbReference type="ARBA" id="ARBA00022475"/>
    </source>
</evidence>
<dbReference type="KEGG" id="mon:G8E03_05710"/>
<feature type="transmembrane region" description="Helical" evidence="5">
    <location>
        <begin position="167"/>
        <end position="186"/>
    </location>
</feature>
<evidence type="ECO:0000313" key="7">
    <source>
        <dbReference type="Proteomes" id="UP000500791"/>
    </source>
</evidence>
<gene>
    <name evidence="5" type="primary">yciB</name>
    <name evidence="6" type="ORF">G8E03_05710</name>
</gene>
<evidence type="ECO:0000256" key="3">
    <source>
        <dbReference type="ARBA" id="ARBA00022989"/>
    </source>
</evidence>
<keyword evidence="2 5" id="KW-0812">Transmembrane</keyword>
<name>A0A6G7VJM9_9RHOB</name>
<feature type="transmembrane region" description="Helical" evidence="5">
    <location>
        <begin position="138"/>
        <end position="155"/>
    </location>
</feature>
<dbReference type="AlphaFoldDB" id="A0A6G7VJM9"/>
<feature type="transmembrane region" description="Helical" evidence="5">
    <location>
        <begin position="9"/>
        <end position="26"/>
    </location>
</feature>
<dbReference type="RefSeq" id="WP_166189618.1">
    <property type="nucleotide sequence ID" value="NZ_CP049811.1"/>
</dbReference>
<dbReference type="Proteomes" id="UP000500791">
    <property type="component" value="Chromosome"/>
</dbReference>
<protein>
    <recommendedName>
        <fullName evidence="5">Inner membrane-spanning protein YciB</fullName>
    </recommendedName>
</protein>
<keyword evidence="4 5" id="KW-0472">Membrane</keyword>
<keyword evidence="7" id="KW-1185">Reference proteome</keyword>
<evidence type="ECO:0000256" key="2">
    <source>
        <dbReference type="ARBA" id="ARBA00022692"/>
    </source>
</evidence>
<feature type="transmembrane region" description="Helical" evidence="5">
    <location>
        <begin position="72"/>
        <end position="90"/>
    </location>
</feature>
<reference evidence="6 7" key="1">
    <citation type="submission" date="2020-03" db="EMBL/GenBank/DDBJ databases">
        <title>Complete genome sequence of Monaibacterium sp. ALG8 with diverse plasmids.</title>
        <authorList>
            <person name="Sun C."/>
        </authorList>
    </citation>
    <scope>NUCLEOTIDE SEQUENCE [LARGE SCALE GENOMIC DNA]</scope>
    <source>
        <strain evidence="6 7">ALG8</strain>
    </source>
</reference>
<evidence type="ECO:0000256" key="4">
    <source>
        <dbReference type="ARBA" id="ARBA00023136"/>
    </source>
</evidence>
<evidence type="ECO:0000256" key="5">
    <source>
        <dbReference type="HAMAP-Rule" id="MF_00189"/>
    </source>
</evidence>
<comment type="similarity">
    <text evidence="5">Belongs to the YciB family.</text>
</comment>
<dbReference type="PANTHER" id="PTHR36917">
    <property type="entry name" value="INTRACELLULAR SEPTATION PROTEIN A-RELATED"/>
    <property type="match status" value="1"/>
</dbReference>
<dbReference type="GO" id="GO:0005886">
    <property type="term" value="C:plasma membrane"/>
    <property type="evidence" value="ECO:0007669"/>
    <property type="project" value="UniProtKB-SubCell"/>
</dbReference>
<feature type="transmembrane region" description="Helical" evidence="5">
    <location>
        <begin position="102"/>
        <end position="117"/>
    </location>
</feature>
<dbReference type="Pfam" id="PF04279">
    <property type="entry name" value="IspA"/>
    <property type="match status" value="1"/>
</dbReference>
<comment type="function">
    <text evidence="5">Plays a role in cell envelope biogenesis, maintenance of cell envelope integrity and membrane homeostasis.</text>
</comment>
<accession>A0A6G7VJM9</accession>
<feature type="transmembrane region" description="Helical" evidence="5">
    <location>
        <begin position="46"/>
        <end position="65"/>
    </location>
</feature>
<keyword evidence="5" id="KW-0997">Cell inner membrane</keyword>
<sequence>MADAKKMNPLLKLALEVGPVAVYFYAYRRFADGVTYGGTEYSGVVAATAVFVPLILLSLVISWILTRTLPRMAVFTAIIVVVFGGLTIWLNDDVFTKMRPTVVYGLFAFVLGTGLWLQGRSYLRYLMGEVMPLTEEGWMLFTRNWVFFFAAMAVFNEFTWRVLGEEAWIWLDTFGQMILTFVFLATQLPILTRHAIEDEDQG</sequence>
<dbReference type="EMBL" id="CP049811">
    <property type="protein sequence ID" value="QIK40303.1"/>
    <property type="molecule type" value="Genomic_DNA"/>
</dbReference>
<evidence type="ECO:0000313" key="6">
    <source>
        <dbReference type="EMBL" id="QIK40303.1"/>
    </source>
</evidence>
<keyword evidence="3 5" id="KW-1133">Transmembrane helix</keyword>
<keyword evidence="1 5" id="KW-1003">Cell membrane</keyword>
<proteinExistence type="inferred from homology"/>
<dbReference type="InterPro" id="IPR006008">
    <property type="entry name" value="YciB"/>
</dbReference>
<dbReference type="PANTHER" id="PTHR36917:SF1">
    <property type="entry name" value="INNER MEMBRANE-SPANNING PROTEIN YCIB"/>
    <property type="match status" value="1"/>
</dbReference>
<comment type="subcellular location">
    <subcellularLocation>
        <location evidence="5">Cell inner membrane</location>
        <topology evidence="5">Multi-pass membrane protein</topology>
    </subcellularLocation>
</comment>